<dbReference type="GO" id="GO:0016788">
    <property type="term" value="F:hydrolase activity, acting on ester bonds"/>
    <property type="evidence" value="ECO:0007669"/>
    <property type="project" value="InterPro"/>
</dbReference>
<evidence type="ECO:0000256" key="1">
    <source>
        <dbReference type="ARBA" id="ARBA00001947"/>
    </source>
</evidence>
<keyword evidence="8" id="KW-1185">Reference proteome</keyword>
<evidence type="ECO:0000256" key="3">
    <source>
        <dbReference type="ARBA" id="ARBA00022801"/>
    </source>
</evidence>
<keyword evidence="4" id="KW-0862">Zinc</keyword>
<evidence type="ECO:0000256" key="2">
    <source>
        <dbReference type="ARBA" id="ARBA00022723"/>
    </source>
</evidence>
<feature type="domain" description="SPX" evidence="6">
    <location>
        <begin position="1"/>
        <end position="253"/>
    </location>
</feature>
<reference evidence="7 8" key="1">
    <citation type="submission" date="2019-07" db="EMBL/GenBank/DDBJ databases">
        <title>Genomes of Cafeteria roenbergensis.</title>
        <authorList>
            <person name="Fischer M.G."/>
            <person name="Hackl T."/>
            <person name="Roman M."/>
        </authorList>
    </citation>
    <scope>NUCLEOTIDE SEQUENCE [LARGE SCALE GENOMIC DNA]</scope>
    <source>
        <strain evidence="7 8">BVI</strain>
    </source>
</reference>
<sequence length="849" mass="89265">MKFGKTLAVRIKPALREHAIDYKALKRQIRHVVEELRIAAGRRKRPRDLRIIEGATEHIPASKLKQGEPVISTHVRVSPSKRFRAAADGDAGAANPPVVAAEGVSPPATAGEVKREGSRVLTTAHHHRNEFLKEVTEQAKRASRWYDGVVRVMHSKSEMLGREAAALSDDIEAESGGPGPASHNSSLAAGAHTLSAPPRLLPQVTKLQTSAIDLADEIADIRDFAQLCIVAMDKIGKKWDKRVHEQAVSRELRGPTASAGSSSSSSSSASAAAATTAAAAADEAIDTVRAELNALASTLSISDTSCLDALQAEVDVVLRAYAAPKRRRGKQSAVVETAIKTIQRLDVDALPVGAVSRLYIALGTDPLSLPTAVPVMVAKGRRAGPTLGITSALHGNELNGMPLIHRLFEELDCDDLAGTIVAVIVANPHGYIRYQRGGPENTDLNRCMPGKRDGTAAQQFAHALLQRVIAAGDMDYLLDLHTASFGRVNSLYVRADLTDPTVFRLALLQHPQIIVHNRGKDGTLRGAASDLGIHTLTVEIGNPQRFHRPFIERALAGVYRTLRHLRMLPAVADDVTERVEKYTFGSATLITTTAVSASDAAPGRQAAPEAAATDAAAGAAAAAASSAQSGTPAPGVSVLTDPAAQSAGFTALRPSAVGELGEPSTAGIMAATMLAHAAAPARVAAAVDPQGLVRGLPGDDHHQTTMVSARARSGSGTSSANGTFTSAAPTGVMTLRDPAPMPALVRGHPLSADPGAWRDPVICSKSFWIFTRTGGVLYVVPPVFSWVRKGDVVADVRSVFGHCVQRYFAPCDGIVIGRSDNPVCQSGDRIIHLGIAGGSLDDATDDGHP</sequence>
<organism evidence="7 8">
    <name type="scientific">Cafeteria roenbergensis</name>
    <name type="common">Marine flagellate</name>
    <dbReference type="NCBI Taxonomy" id="33653"/>
    <lineage>
        <taxon>Eukaryota</taxon>
        <taxon>Sar</taxon>
        <taxon>Stramenopiles</taxon>
        <taxon>Bigyra</taxon>
        <taxon>Opalozoa</taxon>
        <taxon>Bicosoecida</taxon>
        <taxon>Cafeteriaceae</taxon>
        <taxon>Cafeteria</taxon>
    </lineage>
</organism>
<dbReference type="InterPro" id="IPR055438">
    <property type="entry name" value="AstE_AspA_cat"/>
</dbReference>
<protein>
    <recommendedName>
        <fullName evidence="6">SPX domain-containing protein</fullName>
    </recommendedName>
</protein>
<comment type="cofactor">
    <cofactor evidence="1">
        <name>Zn(2+)</name>
        <dbReference type="ChEBI" id="CHEBI:29105"/>
    </cofactor>
</comment>
<keyword evidence="2" id="KW-0479">Metal-binding</keyword>
<dbReference type="Gene3D" id="3.40.630.10">
    <property type="entry name" value="Zn peptidases"/>
    <property type="match status" value="2"/>
</dbReference>
<dbReference type="InterPro" id="IPR004331">
    <property type="entry name" value="SPX_dom"/>
</dbReference>
<evidence type="ECO:0000313" key="7">
    <source>
        <dbReference type="EMBL" id="KAA0151249.1"/>
    </source>
</evidence>
<evidence type="ECO:0000256" key="4">
    <source>
        <dbReference type="ARBA" id="ARBA00022833"/>
    </source>
</evidence>
<dbReference type="PANTHER" id="PTHR37326">
    <property type="entry name" value="BLL3975 PROTEIN"/>
    <property type="match status" value="1"/>
</dbReference>
<proteinExistence type="predicted"/>
<dbReference type="PANTHER" id="PTHR37326:SF1">
    <property type="entry name" value="BLL3975 PROTEIN"/>
    <property type="match status" value="1"/>
</dbReference>
<dbReference type="InterPro" id="IPR053138">
    <property type="entry name" value="N-alpha-Ac-DABA_deacetylase"/>
</dbReference>
<feature type="compositionally biased region" description="Low complexity" evidence="5">
    <location>
        <begin position="710"/>
        <end position="728"/>
    </location>
</feature>
<dbReference type="PROSITE" id="PS51382">
    <property type="entry name" value="SPX"/>
    <property type="match status" value="1"/>
</dbReference>
<feature type="region of interest" description="Disordered" evidence="5">
    <location>
        <begin position="87"/>
        <end position="118"/>
    </location>
</feature>
<accession>A0A5A8CEV6</accession>
<gene>
    <name evidence="7" type="ORF">FNF29_04724</name>
</gene>
<dbReference type="EMBL" id="VLTN01000028">
    <property type="protein sequence ID" value="KAA0151249.1"/>
    <property type="molecule type" value="Genomic_DNA"/>
</dbReference>
<dbReference type="CDD" id="cd06251">
    <property type="entry name" value="M14_ASTE_ASPA-like"/>
    <property type="match status" value="1"/>
</dbReference>
<keyword evidence="3" id="KW-0378">Hydrolase</keyword>
<evidence type="ECO:0000256" key="5">
    <source>
        <dbReference type="SAM" id="MobiDB-lite"/>
    </source>
</evidence>
<dbReference type="SUPFAM" id="SSF53187">
    <property type="entry name" value="Zn-dependent exopeptidases"/>
    <property type="match status" value="1"/>
</dbReference>
<dbReference type="AlphaFoldDB" id="A0A5A8CEV6"/>
<feature type="region of interest" description="Disordered" evidence="5">
    <location>
        <begin position="710"/>
        <end position="731"/>
    </location>
</feature>
<name>A0A5A8CEV6_CAFRO</name>
<dbReference type="Proteomes" id="UP000323011">
    <property type="component" value="Unassembled WGS sequence"/>
</dbReference>
<evidence type="ECO:0000259" key="6">
    <source>
        <dbReference type="PROSITE" id="PS51382"/>
    </source>
</evidence>
<evidence type="ECO:0000313" key="8">
    <source>
        <dbReference type="Proteomes" id="UP000323011"/>
    </source>
</evidence>
<feature type="region of interest" description="Disordered" evidence="5">
    <location>
        <begin position="246"/>
        <end position="267"/>
    </location>
</feature>
<dbReference type="GO" id="GO:0046872">
    <property type="term" value="F:metal ion binding"/>
    <property type="evidence" value="ECO:0007669"/>
    <property type="project" value="UniProtKB-KW"/>
</dbReference>
<feature type="compositionally biased region" description="Low complexity" evidence="5">
    <location>
        <begin position="256"/>
        <end position="267"/>
    </location>
</feature>
<dbReference type="Pfam" id="PF24827">
    <property type="entry name" value="AstE_AspA_cat"/>
    <property type="match status" value="1"/>
</dbReference>
<comment type="caution">
    <text evidence="7">The sequence shown here is derived from an EMBL/GenBank/DDBJ whole genome shotgun (WGS) entry which is preliminary data.</text>
</comment>